<dbReference type="PANTHER" id="PTHR10334">
    <property type="entry name" value="CYSTEINE-RICH SECRETORY PROTEIN-RELATED"/>
    <property type="match status" value="1"/>
</dbReference>
<dbReference type="InterPro" id="IPR001283">
    <property type="entry name" value="CRISP-related"/>
</dbReference>
<dbReference type="Gene3D" id="3.40.33.10">
    <property type="entry name" value="CAP"/>
    <property type="match status" value="2"/>
</dbReference>
<sequence>MSRLKRPIKVKQEAPQSQANLEASRAEGQENRQPFIVAPHLCEDMWRLLLGFTVVMSYELEEMAVEDPKSEITELHMSIRNNFEFWGIKLDPFRYSRELENTAYKWVDTCETAPPLSVRYFFSEANVVSSPLFASVSSKWRSLMANESKAYNPATGECDVSTCDHYRRLIEPYYTEFACAVRYCPIGRFVPETSTLTVCLYKPGTNALIAPPFPHLPLFSAVVASSSDKHWMNVLMSRGKVESKIRPPTTGMERLLACFFAVMSCAYADAGTEKMKAGLIELHMSLRNNFQFRDEKLTPFTYSKELENLAMEWAKTCNKSEPKDPRYANLGNNVGSCPLYWPLVFEWSNRLSSQKKAYNPATGQCVGSPCEHYRQVVQPNNTKFGCAINVCSYTVPSRRSKLLSVCLYQAE</sequence>
<feature type="region of interest" description="Disordered" evidence="1">
    <location>
        <begin position="1"/>
        <end position="27"/>
    </location>
</feature>
<evidence type="ECO:0000313" key="4">
    <source>
        <dbReference type="Proteomes" id="UP000274429"/>
    </source>
</evidence>
<dbReference type="SMART" id="SM00198">
    <property type="entry name" value="SCP"/>
    <property type="match status" value="1"/>
</dbReference>
<reference evidence="3 4" key="1">
    <citation type="submission" date="2018-11" db="EMBL/GenBank/DDBJ databases">
        <authorList>
            <consortium name="Pathogen Informatics"/>
        </authorList>
    </citation>
    <scope>NUCLEOTIDE SEQUENCE [LARGE SCALE GENOMIC DNA]</scope>
</reference>
<keyword evidence="4" id="KW-1185">Reference proteome</keyword>
<name>A0A3P7FNM5_HYDTA</name>
<evidence type="ECO:0000256" key="1">
    <source>
        <dbReference type="SAM" id="MobiDB-lite"/>
    </source>
</evidence>
<dbReference type="AlphaFoldDB" id="A0A3P7FNM5"/>
<dbReference type="SUPFAM" id="SSF55797">
    <property type="entry name" value="PR-1-like"/>
    <property type="match status" value="2"/>
</dbReference>
<dbReference type="InterPro" id="IPR035940">
    <property type="entry name" value="CAP_sf"/>
</dbReference>
<evidence type="ECO:0000259" key="2">
    <source>
        <dbReference type="SMART" id="SM00198"/>
    </source>
</evidence>
<dbReference type="CDD" id="cd05380">
    <property type="entry name" value="CAP_euk"/>
    <property type="match status" value="1"/>
</dbReference>
<dbReference type="InterPro" id="IPR014044">
    <property type="entry name" value="CAP_dom"/>
</dbReference>
<dbReference type="Pfam" id="PF00188">
    <property type="entry name" value="CAP"/>
    <property type="match status" value="2"/>
</dbReference>
<dbReference type="EMBL" id="UYWX01020299">
    <property type="protein sequence ID" value="VDM30529.1"/>
    <property type="molecule type" value="Genomic_DNA"/>
</dbReference>
<accession>A0A3P7FNM5</accession>
<feature type="domain" description="SCP" evidence="2">
    <location>
        <begin position="273"/>
        <end position="410"/>
    </location>
</feature>
<protein>
    <recommendedName>
        <fullName evidence="2">SCP domain-containing protein</fullName>
    </recommendedName>
</protein>
<dbReference type="Proteomes" id="UP000274429">
    <property type="component" value="Unassembled WGS sequence"/>
</dbReference>
<gene>
    <name evidence="3" type="ORF">TTAC_LOCUS6339</name>
</gene>
<dbReference type="OrthoDB" id="6280985at2759"/>
<evidence type="ECO:0000313" key="3">
    <source>
        <dbReference type="EMBL" id="VDM30529.1"/>
    </source>
</evidence>
<proteinExistence type="predicted"/>
<organism evidence="3 4">
    <name type="scientific">Hydatigena taeniaeformis</name>
    <name type="common">Feline tapeworm</name>
    <name type="synonym">Taenia taeniaeformis</name>
    <dbReference type="NCBI Taxonomy" id="6205"/>
    <lineage>
        <taxon>Eukaryota</taxon>
        <taxon>Metazoa</taxon>
        <taxon>Spiralia</taxon>
        <taxon>Lophotrochozoa</taxon>
        <taxon>Platyhelminthes</taxon>
        <taxon>Cestoda</taxon>
        <taxon>Eucestoda</taxon>
        <taxon>Cyclophyllidea</taxon>
        <taxon>Taeniidae</taxon>
        <taxon>Hydatigera</taxon>
    </lineage>
</organism>